<dbReference type="SUPFAM" id="SSF56112">
    <property type="entry name" value="Protein kinase-like (PK-like)"/>
    <property type="match status" value="1"/>
</dbReference>
<feature type="domain" description="CHK kinase-like" evidence="1">
    <location>
        <begin position="4"/>
        <end position="132"/>
    </location>
</feature>
<dbReference type="EMBL" id="JOJR01000029">
    <property type="protein sequence ID" value="RCN49829.1"/>
    <property type="molecule type" value="Genomic_DNA"/>
</dbReference>
<dbReference type="InterPro" id="IPR052961">
    <property type="entry name" value="Oxido-Kinase-like_Enzymes"/>
</dbReference>
<protein>
    <recommendedName>
        <fullName evidence="1">CHK kinase-like domain-containing protein</fullName>
    </recommendedName>
</protein>
<organism evidence="2 3">
    <name type="scientific">Ancylostoma caninum</name>
    <name type="common">Dog hookworm</name>
    <dbReference type="NCBI Taxonomy" id="29170"/>
    <lineage>
        <taxon>Eukaryota</taxon>
        <taxon>Metazoa</taxon>
        <taxon>Ecdysozoa</taxon>
        <taxon>Nematoda</taxon>
        <taxon>Chromadorea</taxon>
        <taxon>Rhabditida</taxon>
        <taxon>Rhabditina</taxon>
        <taxon>Rhabditomorpha</taxon>
        <taxon>Strongyloidea</taxon>
        <taxon>Ancylostomatidae</taxon>
        <taxon>Ancylostomatinae</taxon>
        <taxon>Ancylostoma</taxon>
    </lineage>
</organism>
<evidence type="ECO:0000259" key="1">
    <source>
        <dbReference type="SMART" id="SM00587"/>
    </source>
</evidence>
<dbReference type="PANTHER" id="PTHR23020">
    <property type="entry name" value="UNCHARACTERIZED NUCLEAR HORMONE RECEPTOR-RELATED"/>
    <property type="match status" value="1"/>
</dbReference>
<dbReference type="InterPro" id="IPR011009">
    <property type="entry name" value="Kinase-like_dom_sf"/>
</dbReference>
<dbReference type="InterPro" id="IPR015897">
    <property type="entry name" value="CHK_kinase-like"/>
</dbReference>
<gene>
    <name evidence="2" type="ORF">ANCCAN_04072</name>
</gene>
<dbReference type="SMART" id="SM00587">
    <property type="entry name" value="CHK"/>
    <property type="match status" value="1"/>
</dbReference>
<dbReference type="Proteomes" id="UP000252519">
    <property type="component" value="Unassembled WGS sequence"/>
</dbReference>
<dbReference type="InterPro" id="IPR012877">
    <property type="entry name" value="Dhs-27"/>
</dbReference>
<dbReference type="PANTHER" id="PTHR23020:SF20">
    <property type="entry name" value="CHK KINASE-LIKE DOMAIN-CONTAINING PROTEIN"/>
    <property type="match status" value="1"/>
</dbReference>
<name>A0A368H2I9_ANCCA</name>
<reference evidence="2 3" key="1">
    <citation type="submission" date="2014-10" db="EMBL/GenBank/DDBJ databases">
        <title>Draft genome of the hookworm Ancylostoma caninum.</title>
        <authorList>
            <person name="Mitreva M."/>
        </authorList>
    </citation>
    <scope>NUCLEOTIDE SEQUENCE [LARGE SCALE GENOMIC DNA]</scope>
    <source>
        <strain evidence="2 3">Baltimore</strain>
    </source>
</reference>
<evidence type="ECO:0000313" key="3">
    <source>
        <dbReference type="Proteomes" id="UP000252519"/>
    </source>
</evidence>
<dbReference type="Pfam" id="PF07914">
    <property type="entry name" value="DUF1679"/>
    <property type="match status" value="1"/>
</dbReference>
<keyword evidence="3" id="KW-1185">Reference proteome</keyword>
<dbReference type="OrthoDB" id="5875750at2759"/>
<proteinExistence type="predicted"/>
<evidence type="ECO:0000313" key="2">
    <source>
        <dbReference type="EMBL" id="RCN49829.1"/>
    </source>
</evidence>
<accession>A0A368H2I9</accession>
<sequence length="207" mass="24000">MWNEVIPMIASHIRPICQKLMEEMPEYLSCLKTFMANTFDKDPDWMATVVNKYRSGARPFVMIHGDFWAGQILWRDEDNIDGIVDWQGARHGSPVEDFLRIMSSSVTVEMRRNLLHPLLDFYYDKMAKQLGADMPFSREHLNDELKFVSPLCCIPNIFNAAFLAKSEIAKKNGVLDKERINVIAHRSGAFVEDVIDLCGWKRQHHQK</sequence>
<dbReference type="Gene3D" id="3.90.1200.10">
    <property type="match status" value="1"/>
</dbReference>
<dbReference type="AlphaFoldDB" id="A0A368H2I9"/>
<comment type="caution">
    <text evidence="2">The sequence shown here is derived from an EMBL/GenBank/DDBJ whole genome shotgun (WGS) entry which is preliminary data.</text>
</comment>